<comment type="caution">
    <text evidence="1">The sequence shown here is derived from an EMBL/GenBank/DDBJ whole genome shotgun (WGS) entry which is preliminary data.</text>
</comment>
<sequence length="122" mass="13892">MTDESRFLKSKFNIMSPEMTSYQQTVAAFSDTASNKNEPTDTADEILTPRQALERDLHARLVSKLPQLATLTDVRDHNAYLSALSDYNDLFECRRIINEFMDEQLKKPGFRATDPAGPRHAI</sequence>
<dbReference type="AlphaFoldDB" id="A0A2W5FND6"/>
<evidence type="ECO:0000313" key="2">
    <source>
        <dbReference type="Proteomes" id="UP000249739"/>
    </source>
</evidence>
<dbReference type="Proteomes" id="UP000249739">
    <property type="component" value="Unassembled WGS sequence"/>
</dbReference>
<protein>
    <submittedName>
        <fullName evidence="1">Uncharacterized protein</fullName>
    </submittedName>
</protein>
<accession>A0A2W5FND6</accession>
<dbReference type="EMBL" id="QFOT01000022">
    <property type="protein sequence ID" value="PZP56543.1"/>
    <property type="molecule type" value="Genomic_DNA"/>
</dbReference>
<reference evidence="1 2" key="1">
    <citation type="submission" date="2017-08" db="EMBL/GenBank/DDBJ databases">
        <title>Infants hospitalized years apart are colonized by the same room-sourced microbial strains.</title>
        <authorList>
            <person name="Brooks B."/>
            <person name="Olm M.R."/>
            <person name="Firek B.A."/>
            <person name="Baker R."/>
            <person name="Thomas B.C."/>
            <person name="Morowitz M.J."/>
            <person name="Banfield J.F."/>
        </authorList>
    </citation>
    <scope>NUCLEOTIDE SEQUENCE [LARGE SCALE GENOMIC DNA]</scope>
    <source>
        <strain evidence="1">S2_006_000_R2_64</strain>
    </source>
</reference>
<organism evidence="1 2">
    <name type="scientific">Micavibrio aeruginosavorus</name>
    <dbReference type="NCBI Taxonomy" id="349221"/>
    <lineage>
        <taxon>Bacteria</taxon>
        <taxon>Pseudomonadati</taxon>
        <taxon>Bdellovibrionota</taxon>
        <taxon>Bdellovibrionia</taxon>
        <taxon>Bdellovibrionales</taxon>
        <taxon>Pseudobdellovibrionaceae</taxon>
        <taxon>Micavibrio</taxon>
    </lineage>
</organism>
<name>A0A2W5FND6_9BACT</name>
<proteinExistence type="predicted"/>
<gene>
    <name evidence="1" type="ORF">DI586_03330</name>
</gene>
<evidence type="ECO:0000313" key="1">
    <source>
        <dbReference type="EMBL" id="PZP56543.1"/>
    </source>
</evidence>